<dbReference type="Proteomes" id="UP001138540">
    <property type="component" value="Unassembled WGS sequence"/>
</dbReference>
<name>A0ABR6NM66_9SPHN</name>
<evidence type="ECO:0000313" key="1">
    <source>
        <dbReference type="EMBL" id="MBB5987294.1"/>
    </source>
</evidence>
<dbReference type="InterPro" id="IPR019056">
    <property type="entry name" value="Phage_TAC_6"/>
</dbReference>
<dbReference type="Pfam" id="PF09550">
    <property type="entry name" value="Phage_TAC_6"/>
    <property type="match status" value="1"/>
</dbReference>
<reference evidence="1 2" key="1">
    <citation type="submission" date="2020-08" db="EMBL/GenBank/DDBJ databases">
        <title>Exploring microbial biodiversity for novel pathways involved in the catabolism of aromatic compounds derived from lignin.</title>
        <authorList>
            <person name="Elkins J."/>
        </authorList>
    </citation>
    <scope>NUCLEOTIDE SEQUENCE [LARGE SCALE GENOMIC DNA]</scope>
    <source>
        <strain evidence="1 2">B1D3A</strain>
    </source>
</reference>
<evidence type="ECO:0000313" key="2">
    <source>
        <dbReference type="Proteomes" id="UP001138540"/>
    </source>
</evidence>
<accession>A0ABR6NM66</accession>
<protein>
    <submittedName>
        <fullName evidence="1">Phage protein (TIGR02216 family)</fullName>
    </submittedName>
</protein>
<dbReference type="EMBL" id="JACHKA010000001">
    <property type="protein sequence ID" value="MBB5987294.1"/>
    <property type="molecule type" value="Genomic_DNA"/>
</dbReference>
<proteinExistence type="predicted"/>
<organism evidence="1 2">
    <name type="scientific">Sphingobium lignivorans</name>
    <dbReference type="NCBI Taxonomy" id="2735886"/>
    <lineage>
        <taxon>Bacteria</taxon>
        <taxon>Pseudomonadati</taxon>
        <taxon>Pseudomonadota</taxon>
        <taxon>Alphaproteobacteria</taxon>
        <taxon>Sphingomonadales</taxon>
        <taxon>Sphingomonadaceae</taxon>
        <taxon>Sphingobium</taxon>
    </lineage>
</organism>
<gene>
    <name evidence="1" type="ORF">HNP60_003268</name>
</gene>
<keyword evidence="2" id="KW-1185">Reference proteome</keyword>
<comment type="caution">
    <text evidence="1">The sequence shown here is derived from an EMBL/GenBank/DDBJ whole genome shotgun (WGS) entry which is preliminary data.</text>
</comment>
<sequence length="71" mass="7479">MSFAQAARRLAGQAGLLLGWRPDEFWRATPDELADAFAALRAIGDASGTVGAGNPLDRASLGQLMEAHPDE</sequence>
<dbReference type="RefSeq" id="WP_184155755.1">
    <property type="nucleotide sequence ID" value="NZ_JACHKA010000001.1"/>
</dbReference>